<dbReference type="AlphaFoldDB" id="A0A8H7RGT2"/>
<dbReference type="Gene3D" id="3.40.50.300">
    <property type="entry name" value="P-loop containing nucleotide triphosphate hydrolases"/>
    <property type="match status" value="1"/>
</dbReference>
<evidence type="ECO:0000256" key="5">
    <source>
        <dbReference type="ARBA" id="ARBA00023134"/>
    </source>
</evidence>
<keyword evidence="4" id="KW-0653">Protein transport</keyword>
<organism evidence="9 10">
    <name type="scientific">Mucor plumbeus</name>
    <dbReference type="NCBI Taxonomy" id="97098"/>
    <lineage>
        <taxon>Eukaryota</taxon>
        <taxon>Fungi</taxon>
        <taxon>Fungi incertae sedis</taxon>
        <taxon>Mucoromycota</taxon>
        <taxon>Mucoromycotina</taxon>
        <taxon>Mucoromycetes</taxon>
        <taxon>Mucorales</taxon>
        <taxon>Mucorineae</taxon>
        <taxon>Mucoraceae</taxon>
        <taxon>Mucor</taxon>
    </lineage>
</organism>
<dbReference type="GO" id="GO:0005525">
    <property type="term" value="F:GTP binding"/>
    <property type="evidence" value="ECO:0007669"/>
    <property type="project" value="UniProtKB-KW"/>
</dbReference>
<comment type="similarity">
    <text evidence="1">Belongs to the small GTPase superfamily. Rab family.</text>
</comment>
<keyword evidence="2" id="KW-0813">Transport</keyword>
<dbReference type="EMBL" id="JAEPRC010000086">
    <property type="protein sequence ID" value="KAG2210120.1"/>
    <property type="molecule type" value="Genomic_DNA"/>
</dbReference>
<dbReference type="SMART" id="SM00175">
    <property type="entry name" value="RAB"/>
    <property type="match status" value="1"/>
</dbReference>
<dbReference type="Proteomes" id="UP000650833">
    <property type="component" value="Unassembled WGS sequence"/>
</dbReference>
<evidence type="ECO:0000256" key="2">
    <source>
        <dbReference type="ARBA" id="ARBA00022448"/>
    </source>
</evidence>
<dbReference type="InterPro" id="IPR005225">
    <property type="entry name" value="Small_GTP-bd"/>
</dbReference>
<dbReference type="InterPro" id="IPR027417">
    <property type="entry name" value="P-loop_NTPase"/>
</dbReference>
<reference evidence="9" key="1">
    <citation type="submission" date="2020-12" db="EMBL/GenBank/DDBJ databases">
        <title>Metabolic potential, ecology and presence of endohyphal bacteria is reflected in genomic diversity of Mucoromycotina.</title>
        <authorList>
            <person name="Muszewska A."/>
            <person name="Okrasinska A."/>
            <person name="Steczkiewicz K."/>
            <person name="Drgas O."/>
            <person name="Orlowska M."/>
            <person name="Perlinska-Lenart U."/>
            <person name="Aleksandrzak-Piekarczyk T."/>
            <person name="Szatraj K."/>
            <person name="Zielenkiewicz U."/>
            <person name="Pilsyk S."/>
            <person name="Malc E."/>
            <person name="Mieczkowski P."/>
            <person name="Kruszewska J.S."/>
            <person name="Biernat P."/>
            <person name="Pawlowska J."/>
        </authorList>
    </citation>
    <scope>NUCLEOTIDE SEQUENCE</scope>
    <source>
        <strain evidence="9">CBS 226.32</strain>
    </source>
</reference>
<dbReference type="PROSITE" id="PS51421">
    <property type="entry name" value="RAS"/>
    <property type="match status" value="1"/>
</dbReference>
<evidence type="ECO:0000313" key="9">
    <source>
        <dbReference type="EMBL" id="KAG2210120.1"/>
    </source>
</evidence>
<evidence type="ECO:0000256" key="6">
    <source>
        <dbReference type="ARBA" id="ARBA00023288"/>
    </source>
</evidence>
<dbReference type="SMART" id="SM00176">
    <property type="entry name" value="RAN"/>
    <property type="match status" value="1"/>
</dbReference>
<dbReference type="OrthoDB" id="9989112at2759"/>
<dbReference type="CDD" id="cd01861">
    <property type="entry name" value="Rab6"/>
    <property type="match status" value="1"/>
</dbReference>
<comment type="caution">
    <text evidence="9">The sequence shown here is derived from an EMBL/GenBank/DDBJ whole genome shotgun (WGS) entry which is preliminary data.</text>
</comment>
<evidence type="ECO:0000313" key="10">
    <source>
        <dbReference type="Proteomes" id="UP000650833"/>
    </source>
</evidence>
<dbReference type="InterPro" id="IPR001806">
    <property type="entry name" value="Small_GTPase"/>
</dbReference>
<dbReference type="PRINTS" id="PR00449">
    <property type="entry name" value="RASTRNSFRMNG"/>
</dbReference>
<dbReference type="SMART" id="SM00173">
    <property type="entry name" value="RAS"/>
    <property type="match status" value="1"/>
</dbReference>
<proteinExistence type="inferred from homology"/>
<dbReference type="InterPro" id="IPR050227">
    <property type="entry name" value="Rab"/>
</dbReference>
<dbReference type="PANTHER" id="PTHR47977">
    <property type="entry name" value="RAS-RELATED PROTEIN RAB"/>
    <property type="match status" value="1"/>
</dbReference>
<dbReference type="SUPFAM" id="SSF52540">
    <property type="entry name" value="P-loop containing nucleoside triphosphate hydrolases"/>
    <property type="match status" value="1"/>
</dbReference>
<dbReference type="PROSITE" id="PS51420">
    <property type="entry name" value="RHO"/>
    <property type="match status" value="1"/>
</dbReference>
<evidence type="ECO:0000256" key="8">
    <source>
        <dbReference type="SAM" id="MobiDB-lite"/>
    </source>
</evidence>
<feature type="region of interest" description="Disordered" evidence="8">
    <location>
        <begin position="176"/>
        <end position="205"/>
    </location>
</feature>
<dbReference type="PROSITE" id="PS51419">
    <property type="entry name" value="RAB"/>
    <property type="match status" value="1"/>
</dbReference>
<gene>
    <name evidence="9" type="ORF">INT46_010325</name>
</gene>
<evidence type="ECO:0000256" key="1">
    <source>
        <dbReference type="ARBA" id="ARBA00006270"/>
    </source>
</evidence>
<evidence type="ECO:0000256" key="3">
    <source>
        <dbReference type="ARBA" id="ARBA00022741"/>
    </source>
</evidence>
<sequence length="205" mass="22945">MTSADFGSPLRKYKLVFLGEQSVGKTSLITRFMYDTFDSTYQATIGIDFLSKTMYLEDKTVRLQLWDTAGQERFRSLIPSYIRDSSVAVIVYDISNKESFLNTTKWIDDVRAERGNEAIVVLVGNKTDLNEKREVTTEEGDKRAKDLGVMFVETSAKAGHNVKMLFRKIAQALPGINGNSPNDEKSQMQKVNLNNSDSEASGCAC</sequence>
<keyword evidence="3" id="KW-0547">Nucleotide-binding</keyword>
<dbReference type="SMART" id="SM00174">
    <property type="entry name" value="RHO"/>
    <property type="match status" value="1"/>
</dbReference>
<keyword evidence="10" id="KW-1185">Reference proteome</keyword>
<keyword evidence="5" id="KW-0342">GTP-binding</keyword>
<evidence type="ECO:0000256" key="7">
    <source>
        <dbReference type="ARBA" id="ARBA00023289"/>
    </source>
</evidence>
<keyword evidence="7" id="KW-0636">Prenylation</keyword>
<dbReference type="GO" id="GO:0015031">
    <property type="term" value="P:protein transport"/>
    <property type="evidence" value="ECO:0007669"/>
    <property type="project" value="UniProtKB-KW"/>
</dbReference>
<accession>A0A8H7RGT2</accession>
<evidence type="ECO:0000256" key="4">
    <source>
        <dbReference type="ARBA" id="ARBA00022927"/>
    </source>
</evidence>
<feature type="compositionally biased region" description="Polar residues" evidence="8">
    <location>
        <begin position="188"/>
        <end position="199"/>
    </location>
</feature>
<dbReference type="NCBIfam" id="TIGR00231">
    <property type="entry name" value="small_GTP"/>
    <property type="match status" value="1"/>
</dbReference>
<keyword evidence="6" id="KW-0449">Lipoprotein</keyword>
<dbReference type="Pfam" id="PF00071">
    <property type="entry name" value="Ras"/>
    <property type="match status" value="1"/>
</dbReference>
<dbReference type="GO" id="GO:0003924">
    <property type="term" value="F:GTPase activity"/>
    <property type="evidence" value="ECO:0007669"/>
    <property type="project" value="InterPro"/>
</dbReference>
<dbReference type="FunFam" id="3.40.50.300:FF:000229">
    <property type="entry name" value="Probable Ras-related protein Rab-6A"/>
    <property type="match status" value="1"/>
</dbReference>
<protein>
    <submittedName>
        <fullName evidence="9">Uncharacterized protein</fullName>
    </submittedName>
</protein>
<name>A0A8H7RGT2_9FUNG</name>